<evidence type="ECO:0000256" key="9">
    <source>
        <dbReference type="ARBA" id="ARBA00038341"/>
    </source>
</evidence>
<dbReference type="AlphaFoldDB" id="A0A9W7H8H6"/>
<dbReference type="Gene3D" id="1.20.1530.20">
    <property type="match status" value="1"/>
</dbReference>
<evidence type="ECO:0000313" key="16">
    <source>
        <dbReference type="Proteomes" id="UP001165190"/>
    </source>
</evidence>
<feature type="domain" description="Cation/H+ exchanger transmembrane" evidence="12">
    <location>
        <begin position="43"/>
        <end position="413"/>
    </location>
</feature>
<feature type="transmembrane region" description="Helical" evidence="11">
    <location>
        <begin position="401"/>
        <end position="423"/>
    </location>
</feature>
<dbReference type="EMBL" id="BSYR01000010">
    <property type="protein sequence ID" value="GMI72338.1"/>
    <property type="molecule type" value="Genomic_DNA"/>
</dbReference>
<feature type="domain" description="Cation/H(+) antiporter C-terminal" evidence="14">
    <location>
        <begin position="623"/>
        <end position="764"/>
    </location>
</feature>
<dbReference type="InterPro" id="IPR057291">
    <property type="entry name" value="CHX17_2nd"/>
</dbReference>
<comment type="similarity">
    <text evidence="9">Belongs to the monovalent cation:proton antiporter 2 (CPA2) transporter (TC 2.A.37) family. CHX (TC 2.A.37.4) subfamily.</text>
</comment>
<dbReference type="PANTHER" id="PTHR32468:SF68">
    <property type="entry name" value="CATION_H+ EXCHANGER DOMAIN-CONTAINING PROTEIN"/>
    <property type="match status" value="1"/>
</dbReference>
<evidence type="ECO:0000256" key="4">
    <source>
        <dbReference type="ARBA" id="ARBA00022692"/>
    </source>
</evidence>
<dbReference type="InterPro" id="IPR050794">
    <property type="entry name" value="CPA2_transporter"/>
</dbReference>
<feature type="transmembrane region" description="Helical" evidence="11">
    <location>
        <begin position="195"/>
        <end position="217"/>
    </location>
</feature>
<evidence type="ECO:0000256" key="10">
    <source>
        <dbReference type="SAM" id="MobiDB-lite"/>
    </source>
</evidence>
<feature type="region of interest" description="Disordered" evidence="10">
    <location>
        <begin position="801"/>
        <end position="831"/>
    </location>
</feature>
<gene>
    <name evidence="15" type="ORF">HRI_000903100</name>
</gene>
<dbReference type="InterPro" id="IPR057290">
    <property type="entry name" value="CHX17_C"/>
</dbReference>
<evidence type="ECO:0000259" key="14">
    <source>
        <dbReference type="Pfam" id="PF23259"/>
    </source>
</evidence>
<feature type="compositionally biased region" description="Basic and acidic residues" evidence="10">
    <location>
        <begin position="808"/>
        <end position="825"/>
    </location>
</feature>
<feature type="transmembrane region" description="Helical" evidence="11">
    <location>
        <begin position="223"/>
        <end position="242"/>
    </location>
</feature>
<evidence type="ECO:0000259" key="13">
    <source>
        <dbReference type="Pfam" id="PF23256"/>
    </source>
</evidence>
<dbReference type="Pfam" id="PF00999">
    <property type="entry name" value="Na_H_Exchanger"/>
    <property type="match status" value="1"/>
</dbReference>
<reference evidence="15" key="1">
    <citation type="submission" date="2023-05" db="EMBL/GenBank/DDBJ databases">
        <title>Genome and transcriptome analyses reveal genes involved in the formation of fine ridges on petal epidermal cells in Hibiscus trionum.</title>
        <authorList>
            <person name="Koshimizu S."/>
            <person name="Masuda S."/>
            <person name="Ishii T."/>
            <person name="Shirasu K."/>
            <person name="Hoshino A."/>
            <person name="Arita M."/>
        </authorList>
    </citation>
    <scope>NUCLEOTIDE SEQUENCE</scope>
    <source>
        <strain evidence="15">Hamamatsu line</strain>
    </source>
</reference>
<name>A0A9W7H8H6_HIBTR</name>
<sequence length="831" mass="92278">MDEGLENQCFILNITSYNGIWQGDNPFTEALPLFITQLAAILIATRFLYHLFKPLHQPRIVSDILGGILLGPSALGKTTYFADLFPTRSVITVETLGYMALVLHMFLIGLELDLTSIGRISKKAVIVTITGLFLPFVTGIGVFYLLRGILDHDKDQYYHQECGFLWAASLTVTSFPAVSRILSDLKLLNSEIGKLAMPIALISDLGSWILVVILIPLCTNPIHAPYVITTTTAYVLASYYSFRPFLAWIINCTSDDNKNYSDCYLCFILVGVVLSAFTTDVTGTHPIVGAFIFGLIVPDDLAIVLMDRFSYFISGLMMPVFFVIAGLRVDIFKITKWSLVFVVVILLFAVKVVSFLPISVVSNINTKDSFALGLLMSTKGIWAILIVLTGLDNKVLRDGDYAVTIIAILFMNSIISPTMAAIYKQTKISVKRNSRTIEEAKSESELRILVCIHSYCNVPGILKLLDATHDSGRNHMTVFTLHLVELPGRPATMLIVHDSHTPRFEDSANHDYNSSETDQIVMAFTEFESKTRNVRIQSLTAVSPFLAMHGDICSLAEDKHVAFLILPFHKRSTREATLRETISSFSNINQNVLLNAPCSVGIFIDRGPEEAKVSDIDDGIHDIAMLFLGGADDCEALAYAWRMSRKPGVSLTVIRLLETDNVDSQKANETDDDYINEFRLQTANEDLIVYEEKTLHDAGELIVTLKEMENKFELFVVGRRDGVDSPITTELSDRVNCPELGVVGDLLAISGSATSSILVVKQFVDAVDNQVLEDLVRTQFSPMDRTAMHFGSRRLATATDNRLWMNSEPKEKPTKVHEVEGDDNHANANDP</sequence>
<feature type="transmembrane region" description="Helical" evidence="11">
    <location>
        <begin position="263"/>
        <end position="296"/>
    </location>
</feature>
<evidence type="ECO:0000256" key="7">
    <source>
        <dbReference type="ARBA" id="ARBA00023065"/>
    </source>
</evidence>
<dbReference type="Pfam" id="PF23256">
    <property type="entry name" value="CHX17_2nd"/>
    <property type="match status" value="1"/>
</dbReference>
<evidence type="ECO:0000313" key="15">
    <source>
        <dbReference type="EMBL" id="GMI72338.1"/>
    </source>
</evidence>
<dbReference type="GO" id="GO:0015297">
    <property type="term" value="F:antiporter activity"/>
    <property type="evidence" value="ECO:0007669"/>
    <property type="project" value="InterPro"/>
</dbReference>
<dbReference type="InterPro" id="IPR006153">
    <property type="entry name" value="Cation/H_exchanger_TM"/>
</dbReference>
<keyword evidence="7" id="KW-0406">Ion transport</keyword>
<evidence type="ECO:0000259" key="12">
    <source>
        <dbReference type="Pfam" id="PF00999"/>
    </source>
</evidence>
<keyword evidence="8 11" id="KW-0472">Membrane</keyword>
<keyword evidence="6 11" id="KW-1133">Transmembrane helix</keyword>
<keyword evidence="2" id="KW-0813">Transport</keyword>
<keyword evidence="4 11" id="KW-0812">Transmembrane</keyword>
<dbReference type="InterPro" id="IPR038770">
    <property type="entry name" value="Na+/solute_symporter_sf"/>
</dbReference>
<proteinExistence type="inferred from homology"/>
<feature type="transmembrane region" description="Helical" evidence="11">
    <location>
        <begin position="60"/>
        <end position="76"/>
    </location>
</feature>
<keyword evidence="5" id="KW-0630">Potassium</keyword>
<dbReference type="GO" id="GO:1902600">
    <property type="term" value="P:proton transmembrane transport"/>
    <property type="evidence" value="ECO:0007669"/>
    <property type="project" value="InterPro"/>
</dbReference>
<protein>
    <submittedName>
        <fullName evidence="15">Cation/hydrogen exchanger 15, CATION/H+ EXCHANGER 15</fullName>
    </submittedName>
</protein>
<evidence type="ECO:0000256" key="3">
    <source>
        <dbReference type="ARBA" id="ARBA00022538"/>
    </source>
</evidence>
<feature type="transmembrane region" description="Helical" evidence="11">
    <location>
        <begin position="339"/>
        <end position="358"/>
    </location>
</feature>
<comment type="caution">
    <text evidence="15">The sequence shown here is derived from an EMBL/GenBank/DDBJ whole genome shotgun (WGS) entry which is preliminary data.</text>
</comment>
<dbReference type="GO" id="GO:0016020">
    <property type="term" value="C:membrane"/>
    <property type="evidence" value="ECO:0007669"/>
    <property type="project" value="UniProtKB-SubCell"/>
</dbReference>
<feature type="transmembrane region" description="Helical" evidence="11">
    <location>
        <begin position="308"/>
        <end position="327"/>
    </location>
</feature>
<organism evidence="15 16">
    <name type="scientific">Hibiscus trionum</name>
    <name type="common">Flower of an hour</name>
    <dbReference type="NCBI Taxonomy" id="183268"/>
    <lineage>
        <taxon>Eukaryota</taxon>
        <taxon>Viridiplantae</taxon>
        <taxon>Streptophyta</taxon>
        <taxon>Embryophyta</taxon>
        <taxon>Tracheophyta</taxon>
        <taxon>Spermatophyta</taxon>
        <taxon>Magnoliopsida</taxon>
        <taxon>eudicotyledons</taxon>
        <taxon>Gunneridae</taxon>
        <taxon>Pentapetalae</taxon>
        <taxon>rosids</taxon>
        <taxon>malvids</taxon>
        <taxon>Malvales</taxon>
        <taxon>Malvaceae</taxon>
        <taxon>Malvoideae</taxon>
        <taxon>Hibiscus</taxon>
    </lineage>
</organism>
<dbReference type="GO" id="GO:0006885">
    <property type="term" value="P:regulation of pH"/>
    <property type="evidence" value="ECO:0007669"/>
    <property type="project" value="TreeGrafter"/>
</dbReference>
<keyword evidence="16" id="KW-1185">Reference proteome</keyword>
<dbReference type="Pfam" id="PF23259">
    <property type="entry name" value="CHX17_C"/>
    <property type="match status" value="1"/>
</dbReference>
<dbReference type="PANTHER" id="PTHR32468">
    <property type="entry name" value="CATION/H + ANTIPORTER"/>
    <property type="match status" value="1"/>
</dbReference>
<dbReference type="GO" id="GO:0006813">
    <property type="term" value="P:potassium ion transport"/>
    <property type="evidence" value="ECO:0007669"/>
    <property type="project" value="UniProtKB-KW"/>
</dbReference>
<evidence type="ECO:0000256" key="5">
    <source>
        <dbReference type="ARBA" id="ARBA00022958"/>
    </source>
</evidence>
<evidence type="ECO:0000256" key="11">
    <source>
        <dbReference type="SAM" id="Phobius"/>
    </source>
</evidence>
<dbReference type="Proteomes" id="UP001165190">
    <property type="component" value="Unassembled WGS sequence"/>
</dbReference>
<evidence type="ECO:0000256" key="8">
    <source>
        <dbReference type="ARBA" id="ARBA00023136"/>
    </source>
</evidence>
<feature type="transmembrane region" description="Helical" evidence="11">
    <location>
        <begin position="124"/>
        <end position="144"/>
    </location>
</feature>
<comment type="subcellular location">
    <subcellularLocation>
        <location evidence="1">Membrane</location>
        <topology evidence="1">Multi-pass membrane protein</topology>
    </subcellularLocation>
</comment>
<dbReference type="OrthoDB" id="2687058at2759"/>
<dbReference type="Gene3D" id="3.40.50.12370">
    <property type="match status" value="1"/>
</dbReference>
<dbReference type="GO" id="GO:0012505">
    <property type="term" value="C:endomembrane system"/>
    <property type="evidence" value="ECO:0007669"/>
    <property type="project" value="TreeGrafter"/>
</dbReference>
<evidence type="ECO:0000256" key="1">
    <source>
        <dbReference type="ARBA" id="ARBA00004141"/>
    </source>
</evidence>
<evidence type="ECO:0000256" key="6">
    <source>
        <dbReference type="ARBA" id="ARBA00022989"/>
    </source>
</evidence>
<keyword evidence="3" id="KW-0633">Potassium transport</keyword>
<accession>A0A9W7H8H6</accession>
<feature type="transmembrane region" description="Helical" evidence="11">
    <location>
        <begin position="30"/>
        <end position="48"/>
    </location>
</feature>
<feature type="domain" description="Cation/H(+) antiporter central" evidence="13">
    <location>
        <begin position="474"/>
        <end position="608"/>
    </location>
</feature>
<evidence type="ECO:0000256" key="2">
    <source>
        <dbReference type="ARBA" id="ARBA00022448"/>
    </source>
</evidence>
<feature type="transmembrane region" description="Helical" evidence="11">
    <location>
        <begin position="370"/>
        <end position="389"/>
    </location>
</feature>
<feature type="transmembrane region" description="Helical" evidence="11">
    <location>
        <begin position="164"/>
        <end position="183"/>
    </location>
</feature>
<feature type="transmembrane region" description="Helical" evidence="11">
    <location>
        <begin position="96"/>
        <end position="112"/>
    </location>
</feature>